<feature type="transmembrane region" description="Helical" evidence="1">
    <location>
        <begin position="37"/>
        <end position="55"/>
    </location>
</feature>
<dbReference type="AlphaFoldDB" id="A0A0E3ZFA6"/>
<feature type="transmembrane region" description="Helical" evidence="1">
    <location>
        <begin position="84"/>
        <end position="102"/>
    </location>
</feature>
<keyword evidence="1" id="KW-0812">Transmembrane</keyword>
<keyword evidence="1" id="KW-0472">Membrane</keyword>
<evidence type="ECO:0000313" key="2">
    <source>
        <dbReference type="EMBL" id="AKD03390.1"/>
    </source>
</evidence>
<accession>A0A0E3ZFA6</accession>
<dbReference type="EMBL" id="CP009621">
    <property type="protein sequence ID" value="AKD03390.1"/>
    <property type="molecule type" value="Genomic_DNA"/>
</dbReference>
<dbReference type="PATRIC" id="fig|400092.3.peg.2190"/>
<dbReference type="Proteomes" id="UP000033109">
    <property type="component" value="Chromosome"/>
</dbReference>
<dbReference type="STRING" id="400092.PKOR_09985"/>
<dbReference type="HOGENOM" id="CLU_2143541_0_0_10"/>
<feature type="transmembrane region" description="Helical" evidence="1">
    <location>
        <begin position="7"/>
        <end position="25"/>
    </location>
</feature>
<gene>
    <name evidence="2" type="ORF">PKOR_09985</name>
</gene>
<dbReference type="KEGG" id="pko:PKOR_09985"/>
<sequence>MKQIRILALTFLTLSYISLFLMLVFDNELQDISFPPIFILWGFGVINLITNAIYVDKAKFRIWVLLLLVTSGSTWVFPPLLFTYFGIPFLFVYLIVSIYVHFKKVFKQQFKS</sequence>
<evidence type="ECO:0000256" key="1">
    <source>
        <dbReference type="SAM" id="Phobius"/>
    </source>
</evidence>
<reference evidence="2 3" key="1">
    <citation type="journal article" date="2015" name="Sci. Rep.">
        <title>Unraveling adaptation of Pontibacter korlensis to radiation and infertility in desert through complete genome and comparative transcriptomic analysis.</title>
        <authorList>
            <person name="Dai J."/>
            <person name="Dai W."/>
            <person name="Qiu C."/>
            <person name="Yang Z."/>
            <person name="Zhang Y."/>
            <person name="Zhou M."/>
            <person name="Zhang L."/>
            <person name="Fang C."/>
            <person name="Gao Q."/>
            <person name="Yang Q."/>
            <person name="Li X."/>
            <person name="Wang Z."/>
            <person name="Wang Z."/>
            <person name="Jia Z."/>
            <person name="Chen X."/>
        </authorList>
    </citation>
    <scope>NUCLEOTIDE SEQUENCE [LARGE SCALE GENOMIC DNA]</scope>
    <source>
        <strain evidence="2 3">X14-1T</strain>
    </source>
</reference>
<feature type="transmembrane region" description="Helical" evidence="1">
    <location>
        <begin position="62"/>
        <end position="78"/>
    </location>
</feature>
<organism evidence="2 3">
    <name type="scientific">Pontibacter korlensis</name>
    <dbReference type="NCBI Taxonomy" id="400092"/>
    <lineage>
        <taxon>Bacteria</taxon>
        <taxon>Pseudomonadati</taxon>
        <taxon>Bacteroidota</taxon>
        <taxon>Cytophagia</taxon>
        <taxon>Cytophagales</taxon>
        <taxon>Hymenobacteraceae</taxon>
        <taxon>Pontibacter</taxon>
    </lineage>
</organism>
<keyword evidence="3" id="KW-1185">Reference proteome</keyword>
<protein>
    <submittedName>
        <fullName evidence="2">Uncharacterized protein</fullName>
    </submittedName>
</protein>
<evidence type="ECO:0000313" key="3">
    <source>
        <dbReference type="Proteomes" id="UP000033109"/>
    </source>
</evidence>
<name>A0A0E3ZFA6_9BACT</name>
<keyword evidence="1" id="KW-1133">Transmembrane helix</keyword>
<proteinExistence type="predicted"/>